<protein>
    <recommendedName>
        <fullName evidence="2">BZIP domain-containing protein</fullName>
    </recommendedName>
</protein>
<name>A0A813Y9K0_9BILA</name>
<evidence type="ECO:0000313" key="3">
    <source>
        <dbReference type="EMBL" id="CAF0881034.1"/>
    </source>
</evidence>
<evidence type="ECO:0000256" key="1">
    <source>
        <dbReference type="SAM" id="Coils"/>
    </source>
</evidence>
<dbReference type="InterPro" id="IPR031106">
    <property type="entry name" value="C/EBP"/>
</dbReference>
<keyword evidence="1" id="KW-0175">Coiled coil</keyword>
<comment type="caution">
    <text evidence="3">The sequence shown here is derived from an EMBL/GenBank/DDBJ whole genome shotgun (WGS) entry which is preliminary data.</text>
</comment>
<dbReference type="AlphaFoldDB" id="A0A813Y9K0"/>
<dbReference type="InterPro" id="IPR046347">
    <property type="entry name" value="bZIP_sf"/>
</dbReference>
<dbReference type="PROSITE" id="PS50217">
    <property type="entry name" value="BZIP"/>
    <property type="match status" value="1"/>
</dbReference>
<gene>
    <name evidence="3" type="ORF">OXX778_LOCUS10414</name>
</gene>
<feature type="domain" description="BZIP" evidence="2">
    <location>
        <begin position="34"/>
        <end position="97"/>
    </location>
</feature>
<evidence type="ECO:0000313" key="4">
    <source>
        <dbReference type="Proteomes" id="UP000663879"/>
    </source>
</evidence>
<organism evidence="3 4">
    <name type="scientific">Brachionus calyciflorus</name>
    <dbReference type="NCBI Taxonomy" id="104777"/>
    <lineage>
        <taxon>Eukaryota</taxon>
        <taxon>Metazoa</taxon>
        <taxon>Spiralia</taxon>
        <taxon>Gnathifera</taxon>
        <taxon>Rotifera</taxon>
        <taxon>Eurotatoria</taxon>
        <taxon>Monogononta</taxon>
        <taxon>Pseudotrocha</taxon>
        <taxon>Ploima</taxon>
        <taxon>Brachionidae</taxon>
        <taxon>Brachionus</taxon>
    </lineage>
</organism>
<evidence type="ECO:0000259" key="2">
    <source>
        <dbReference type="PROSITE" id="PS50217"/>
    </source>
</evidence>
<accession>A0A813Y9K0</accession>
<dbReference type="GO" id="GO:0000981">
    <property type="term" value="F:DNA-binding transcription factor activity, RNA polymerase II-specific"/>
    <property type="evidence" value="ECO:0007669"/>
    <property type="project" value="TreeGrafter"/>
</dbReference>
<dbReference type="Gene3D" id="1.20.5.170">
    <property type="match status" value="1"/>
</dbReference>
<dbReference type="Pfam" id="PF07716">
    <property type="entry name" value="bZIP_2"/>
    <property type="match status" value="1"/>
</dbReference>
<keyword evidence="4" id="KW-1185">Reference proteome</keyword>
<dbReference type="PANTHER" id="PTHR23334">
    <property type="entry name" value="CCAAT/ENHANCER BINDING PROTEIN"/>
    <property type="match status" value="1"/>
</dbReference>
<feature type="coiled-coil region" evidence="1">
    <location>
        <begin position="41"/>
        <end position="86"/>
    </location>
</feature>
<dbReference type="SUPFAM" id="SSF57959">
    <property type="entry name" value="Leucine zipper domain"/>
    <property type="match status" value="1"/>
</dbReference>
<dbReference type="GO" id="GO:0000978">
    <property type="term" value="F:RNA polymerase II cis-regulatory region sequence-specific DNA binding"/>
    <property type="evidence" value="ECO:0007669"/>
    <property type="project" value="TreeGrafter"/>
</dbReference>
<dbReference type="PANTHER" id="PTHR23334:SF20">
    <property type="entry name" value="BASIC LEUCINE ZIPPER 24"/>
    <property type="match status" value="1"/>
</dbReference>
<sequence>MIQKIKQRKDKMSKAGTNKNKVVCFGNKVVEKNTREYFMRRENNNLAVKKCRKKLEEVQRKREERMRKLLNENKLLSVTVDSLSKELHVLKEVILGMNPGNKLPADIEAMFFEIE</sequence>
<dbReference type="GO" id="GO:0006351">
    <property type="term" value="P:DNA-templated transcription"/>
    <property type="evidence" value="ECO:0007669"/>
    <property type="project" value="InterPro"/>
</dbReference>
<proteinExistence type="predicted"/>
<dbReference type="Proteomes" id="UP000663879">
    <property type="component" value="Unassembled WGS sequence"/>
</dbReference>
<dbReference type="EMBL" id="CAJNOC010001646">
    <property type="protein sequence ID" value="CAF0881034.1"/>
    <property type="molecule type" value="Genomic_DNA"/>
</dbReference>
<dbReference type="OrthoDB" id="10032067at2759"/>
<reference evidence="3" key="1">
    <citation type="submission" date="2021-02" db="EMBL/GenBank/DDBJ databases">
        <authorList>
            <person name="Nowell W R."/>
        </authorList>
    </citation>
    <scope>NUCLEOTIDE SEQUENCE</scope>
    <source>
        <strain evidence="3">Ploen Becks lab</strain>
    </source>
</reference>
<dbReference type="InterPro" id="IPR004827">
    <property type="entry name" value="bZIP"/>
</dbReference>